<evidence type="ECO:0000313" key="2">
    <source>
        <dbReference type="Proteomes" id="UP000245014"/>
    </source>
</evidence>
<dbReference type="STRING" id="28200.GCA_001572935_00404"/>
<dbReference type="Gene3D" id="3.10.450.710">
    <property type="entry name" value="Tgt2/MlaC"/>
    <property type="match status" value="1"/>
</dbReference>
<proteinExistence type="predicted"/>
<dbReference type="RefSeq" id="WP_109158559.1">
    <property type="nucleotide sequence ID" value="NZ_QEYI01000006.1"/>
</dbReference>
<dbReference type="InterPro" id="IPR008869">
    <property type="entry name" value="MlaC/ttg2D"/>
</dbReference>
<evidence type="ECO:0000313" key="1">
    <source>
        <dbReference type="EMBL" id="PWE20629.1"/>
    </source>
</evidence>
<dbReference type="Proteomes" id="UP000245014">
    <property type="component" value="Unassembled WGS sequence"/>
</dbReference>
<protein>
    <submittedName>
        <fullName evidence="1">Toluene tolerance protein</fullName>
    </submittedName>
</protein>
<comment type="caution">
    <text evidence="1">The sequence shown here is derived from an EMBL/GenBank/DDBJ whole genome shotgun (WGS) entry which is preliminary data.</text>
</comment>
<gene>
    <name evidence="1" type="ORF">DF188_07400</name>
</gene>
<dbReference type="AlphaFoldDB" id="A0A2U2BZG2"/>
<dbReference type="InterPro" id="IPR042245">
    <property type="entry name" value="Tgt2/MlaC_sf"/>
</dbReference>
<dbReference type="EMBL" id="QEYI01000006">
    <property type="protein sequence ID" value="PWE20629.1"/>
    <property type="molecule type" value="Genomic_DNA"/>
</dbReference>
<reference evidence="1 2" key="1">
    <citation type="submission" date="2018-05" db="EMBL/GenBank/DDBJ databases">
        <title>Antimicrobial susceptibility testing and genomic analysis of Arcobacter skirrowii strains and one Arcobacter butzleri isolated from German poultry farms.</title>
        <authorList>
            <person name="Haenel I."/>
            <person name="Hotzel H."/>
            <person name="Tomaso H."/>
            <person name="Busch A."/>
        </authorList>
    </citation>
    <scope>NUCLEOTIDE SEQUENCE [LARGE SCALE GENOMIC DNA]</scope>
    <source>
        <strain evidence="2">v</strain>
    </source>
</reference>
<sequence length="195" mass="23029">MLQKVNLFKFLLIIVLFISNAKALQKDEIVDVMTQKIDSVISILKDTNIDLEQKKVDIINVVNNVFDFELMARIALGKEIWDKLSNEEQIEFVKTFEYTLKKSYTNKLELYTNQKVKIIALEPYYKTRLQLKTELIGTDGNYTINYNFYEKNGDWLIYDIDLVGVSIIQTYRQQFAELFKEKDFPQILAMLKEQK</sequence>
<accession>A0A2U2BZG2</accession>
<organism evidence="1 2">
    <name type="scientific">Aliarcobacter skirrowii</name>
    <dbReference type="NCBI Taxonomy" id="28200"/>
    <lineage>
        <taxon>Bacteria</taxon>
        <taxon>Pseudomonadati</taxon>
        <taxon>Campylobacterota</taxon>
        <taxon>Epsilonproteobacteria</taxon>
        <taxon>Campylobacterales</taxon>
        <taxon>Arcobacteraceae</taxon>
        <taxon>Aliarcobacter</taxon>
    </lineage>
</organism>
<dbReference type="PANTHER" id="PTHR36573">
    <property type="entry name" value="INTERMEMBRANE PHOSPHOLIPID TRANSPORT SYSTEM BINDING PROTEIN MLAC"/>
    <property type="match status" value="1"/>
</dbReference>
<name>A0A2U2BZG2_9BACT</name>
<dbReference type="Pfam" id="PF05494">
    <property type="entry name" value="MlaC"/>
    <property type="match status" value="1"/>
</dbReference>
<dbReference type="PANTHER" id="PTHR36573:SF1">
    <property type="entry name" value="INTERMEMBRANE PHOSPHOLIPID TRANSPORT SYSTEM BINDING PROTEIN MLAC"/>
    <property type="match status" value="1"/>
</dbReference>